<dbReference type="PRINTS" id="PR01262">
    <property type="entry name" value="INNEXIN"/>
</dbReference>
<reference evidence="11" key="1">
    <citation type="submission" date="2019-05" db="EMBL/GenBank/DDBJ databases">
        <title>Annotation for the trematode Fasciolopsis buski.</title>
        <authorList>
            <person name="Choi Y.-J."/>
        </authorList>
    </citation>
    <scope>NUCLEOTIDE SEQUENCE</scope>
    <source>
        <strain evidence="11">HT</strain>
        <tissue evidence="11">Whole worm</tissue>
    </source>
</reference>
<accession>A0A8E0RNJ7</accession>
<evidence type="ECO:0000256" key="1">
    <source>
        <dbReference type="ARBA" id="ARBA00004651"/>
    </source>
</evidence>
<feature type="transmembrane region" description="Helical" evidence="9">
    <location>
        <begin position="422"/>
        <end position="444"/>
    </location>
</feature>
<evidence type="ECO:0000256" key="6">
    <source>
        <dbReference type="ARBA" id="ARBA00023065"/>
    </source>
</evidence>
<keyword evidence="4 9" id="KW-0812">Transmembrane</keyword>
<dbReference type="Proteomes" id="UP000728185">
    <property type="component" value="Unassembled WGS sequence"/>
</dbReference>
<dbReference type="PROSITE" id="PS51013">
    <property type="entry name" value="PANNEXIN"/>
    <property type="match status" value="1"/>
</dbReference>
<dbReference type="GO" id="GO:0005886">
    <property type="term" value="C:plasma membrane"/>
    <property type="evidence" value="ECO:0007669"/>
    <property type="project" value="UniProtKB-SubCell"/>
</dbReference>
<evidence type="ECO:0000256" key="2">
    <source>
        <dbReference type="ARBA" id="ARBA00022448"/>
    </source>
</evidence>
<keyword evidence="2 9" id="KW-0813">Transport</keyword>
<proteinExistence type="inferred from homology"/>
<feature type="compositionally biased region" description="Polar residues" evidence="10">
    <location>
        <begin position="310"/>
        <end position="323"/>
    </location>
</feature>
<feature type="transmembrane region" description="Helical" evidence="9">
    <location>
        <begin position="510"/>
        <end position="533"/>
    </location>
</feature>
<feature type="region of interest" description="Disordered" evidence="10">
    <location>
        <begin position="259"/>
        <end position="403"/>
    </location>
</feature>
<name>A0A8E0RNJ7_9TREM</name>
<evidence type="ECO:0000256" key="8">
    <source>
        <dbReference type="ARBA" id="ARBA00023303"/>
    </source>
</evidence>
<feature type="transmembrane region" description="Helical" evidence="9">
    <location>
        <begin position="124"/>
        <end position="143"/>
    </location>
</feature>
<feature type="compositionally biased region" description="Basic and acidic residues" evidence="10">
    <location>
        <begin position="376"/>
        <end position="401"/>
    </location>
</feature>
<dbReference type="AlphaFoldDB" id="A0A8E0RNJ7"/>
<protein>
    <recommendedName>
        <fullName evidence="9">Innexin</fullName>
    </recommendedName>
</protein>
<evidence type="ECO:0000256" key="5">
    <source>
        <dbReference type="ARBA" id="ARBA00022989"/>
    </source>
</evidence>
<keyword evidence="3" id="KW-1003">Cell membrane</keyword>
<organism evidence="11 12">
    <name type="scientific">Fasciolopsis buskii</name>
    <dbReference type="NCBI Taxonomy" id="27845"/>
    <lineage>
        <taxon>Eukaryota</taxon>
        <taxon>Metazoa</taxon>
        <taxon>Spiralia</taxon>
        <taxon>Lophotrochozoa</taxon>
        <taxon>Platyhelminthes</taxon>
        <taxon>Trematoda</taxon>
        <taxon>Digenea</taxon>
        <taxon>Plagiorchiida</taxon>
        <taxon>Echinostomata</taxon>
        <taxon>Echinostomatoidea</taxon>
        <taxon>Fasciolidae</taxon>
        <taxon>Fasciolopsis</taxon>
    </lineage>
</organism>
<comment type="caution">
    <text evidence="11">The sequence shown here is derived from an EMBL/GenBank/DDBJ whole genome shotgun (WGS) entry which is preliminary data.</text>
</comment>
<dbReference type="InterPro" id="IPR000990">
    <property type="entry name" value="Innexin"/>
</dbReference>
<dbReference type="PANTHER" id="PTHR11893">
    <property type="entry name" value="INNEXIN"/>
    <property type="match status" value="1"/>
</dbReference>
<keyword evidence="7 9" id="KW-0472">Membrane</keyword>
<evidence type="ECO:0000256" key="3">
    <source>
        <dbReference type="ARBA" id="ARBA00022475"/>
    </source>
</evidence>
<keyword evidence="8 9" id="KW-0407">Ion channel</keyword>
<dbReference type="EMBL" id="LUCM01009663">
    <property type="protein sequence ID" value="KAA0186584.1"/>
    <property type="molecule type" value="Genomic_DNA"/>
</dbReference>
<evidence type="ECO:0000256" key="7">
    <source>
        <dbReference type="ARBA" id="ARBA00023136"/>
    </source>
</evidence>
<evidence type="ECO:0000313" key="12">
    <source>
        <dbReference type="Proteomes" id="UP000728185"/>
    </source>
</evidence>
<keyword evidence="5 9" id="KW-1133">Transmembrane helix</keyword>
<feature type="transmembrane region" description="Helical" evidence="9">
    <location>
        <begin position="55"/>
        <end position="74"/>
    </location>
</feature>
<dbReference type="OrthoDB" id="5867527at2759"/>
<dbReference type="GO" id="GO:0034220">
    <property type="term" value="P:monoatomic ion transmembrane transport"/>
    <property type="evidence" value="ECO:0007669"/>
    <property type="project" value="UniProtKB-KW"/>
</dbReference>
<dbReference type="Pfam" id="PF00876">
    <property type="entry name" value="Innexin"/>
    <property type="match status" value="2"/>
</dbReference>
<keyword evidence="6 9" id="KW-0406">Ion transport</keyword>
<comment type="function">
    <text evidence="9">Structural component of the gap junctions.</text>
</comment>
<feature type="region of interest" description="Disordered" evidence="10">
    <location>
        <begin position="697"/>
        <end position="736"/>
    </location>
</feature>
<feature type="compositionally biased region" description="Polar residues" evidence="10">
    <location>
        <begin position="719"/>
        <end position="736"/>
    </location>
</feature>
<evidence type="ECO:0000256" key="4">
    <source>
        <dbReference type="ARBA" id="ARBA00022692"/>
    </source>
</evidence>
<keyword evidence="12" id="KW-1185">Reference proteome</keyword>
<comment type="subcellular location">
    <subcellularLocation>
        <location evidence="1 9">Cell membrane</location>
        <topology evidence="1 9">Multi-pass membrane protein</topology>
    </subcellularLocation>
</comment>
<evidence type="ECO:0000256" key="9">
    <source>
        <dbReference type="RuleBase" id="RU010713"/>
    </source>
</evidence>
<evidence type="ECO:0000313" key="11">
    <source>
        <dbReference type="EMBL" id="KAA0186584.1"/>
    </source>
</evidence>
<comment type="caution">
    <text evidence="9">Lacks conserved residue(s) required for the propagation of feature annotation.</text>
</comment>
<feature type="transmembrane region" description="Helical" evidence="9">
    <location>
        <begin position="30"/>
        <end position="48"/>
    </location>
</feature>
<dbReference type="PANTHER" id="PTHR11893:SF36">
    <property type="entry name" value="INNEXIN-5"/>
    <property type="match status" value="1"/>
</dbReference>
<dbReference type="GO" id="GO:0005921">
    <property type="term" value="C:gap junction"/>
    <property type="evidence" value="ECO:0007669"/>
    <property type="project" value="UniProtKB-UniRule"/>
</dbReference>
<gene>
    <name evidence="9" type="primary">inx</name>
    <name evidence="11" type="ORF">FBUS_05486</name>
</gene>
<comment type="similarity">
    <text evidence="9">Belongs to the pannexin family.</text>
</comment>
<evidence type="ECO:0000256" key="10">
    <source>
        <dbReference type="SAM" id="MobiDB-lite"/>
    </source>
</evidence>
<sequence length="736" mass="83390">MDAAFIWNLSKLGRIGSRRLQFDDDFADRLNYQYTGVLLFLFIGLIGVRQYVVILTKIVLTLSFFIVLSVFIISQGKPIQCWIPQEFTRGWEEYAENYCWVANTYFAPVQDRLPPVPDRRELLLVYYQWAPIVMAAQALLFYLPCLTWRLGMAHSGFNLHRILQMAAEANEMVPETAAKTVAILSHYIKSCIQRQKVYVQRSAPCFRVGIYSRLISDSQTTLNGSGRVSKIAVGSRAGLLRKTVLTPVNEITQVNPVEQAAEELNDSVTSTTADEQPRVQYGTPTGQIKEIPSLGDARNGTDTEQHLTKTRSNSSDQSGNNAPSGRVRKPAPPPPSLLPASQKIILPFPSADTSTQKREHTGQKYDCNTSSTSMKSETKELNAKVKPRRPTDSRQAEDKASVTKASSETVRSWGCGRKHGNFLISLYLTVKCFYLFNVIGQIYLMQSFIGSQYSSYGARVLIDLIKGREWHHSGHFPRVTFCDLEAKKLGKNHVYTLQCVLPLNMFLEKIYIFLWFWHVAIAAITFLSLLVWFHRVFLIRSRMHFILSYLRPLDPNPTKFRVDWEANDREFVDSYLGYDGLFIIRLISANCGGMLAGELVYSLWHDFHNPRSNGTEKMLTIVNRMHPFAGHSFVEQDTPLDWFAVRDSHPALDTHSQAYWSTTDSTHNHRSHFNRAHPSSFSRQKYATTYPIGADFPPGFVPSGGPKRISMGDDPTQGAHPTTENFQSSQLNDDIV</sequence>